<dbReference type="GO" id="GO:0005634">
    <property type="term" value="C:nucleus"/>
    <property type="evidence" value="ECO:0000318"/>
    <property type="project" value="GO_Central"/>
</dbReference>
<feature type="domain" description="Protein kinase" evidence="11">
    <location>
        <begin position="75"/>
        <end position="324"/>
    </location>
</feature>
<dbReference type="PROSITE" id="PS50011">
    <property type="entry name" value="PROTEIN_KINASE_DOM"/>
    <property type="match status" value="1"/>
</dbReference>
<dbReference type="PROSITE" id="PS00107">
    <property type="entry name" value="PROTEIN_KINASE_ATP"/>
    <property type="match status" value="1"/>
</dbReference>
<dbReference type="InterPro" id="IPR017441">
    <property type="entry name" value="Protein_kinase_ATP_BS"/>
</dbReference>
<dbReference type="AlphaFoldDB" id="A0A8J1JTY1"/>
<keyword evidence="5 13" id="KW-0418">Kinase</keyword>
<dbReference type="OMA" id="FNTIDWA"/>
<keyword evidence="10" id="KW-0472">Membrane</keyword>
<evidence type="ECO:0000256" key="5">
    <source>
        <dbReference type="ARBA" id="ARBA00022777"/>
    </source>
</evidence>
<dbReference type="Pfam" id="PF00069">
    <property type="entry name" value="Pkinase"/>
    <property type="match status" value="1"/>
</dbReference>
<keyword evidence="12" id="KW-1185">Reference proteome</keyword>
<evidence type="ECO:0000256" key="10">
    <source>
        <dbReference type="SAM" id="Phobius"/>
    </source>
</evidence>
<evidence type="ECO:0000256" key="2">
    <source>
        <dbReference type="ARBA" id="ARBA00022553"/>
    </source>
</evidence>
<evidence type="ECO:0000256" key="1">
    <source>
        <dbReference type="ARBA" id="ARBA00022527"/>
    </source>
</evidence>
<gene>
    <name evidence="13 14" type="primary">LOC101731454</name>
</gene>
<feature type="compositionally biased region" description="Basic residues" evidence="9">
    <location>
        <begin position="16"/>
        <end position="27"/>
    </location>
</feature>
<dbReference type="InterPro" id="IPR000719">
    <property type="entry name" value="Prot_kinase_dom"/>
</dbReference>
<dbReference type="OrthoDB" id="10047816at2759"/>
<dbReference type="Gene3D" id="3.30.200.20">
    <property type="entry name" value="Phosphorylase Kinase, domain 1"/>
    <property type="match status" value="1"/>
</dbReference>
<keyword evidence="6 7" id="KW-0067">ATP-binding</keyword>
<dbReference type="FunFam" id="1.10.510.10:FF:000210">
    <property type="entry name" value="Non-specific serine/threonine protein kinase"/>
    <property type="match status" value="1"/>
</dbReference>
<dbReference type="Xenbase" id="XB-GENE-29085371">
    <property type="gene designation" value="LOC101731454"/>
</dbReference>
<organism evidence="12 13">
    <name type="scientific">Xenopus tropicalis</name>
    <name type="common">Western clawed frog</name>
    <name type="synonym">Silurana tropicalis</name>
    <dbReference type="NCBI Taxonomy" id="8364"/>
    <lineage>
        <taxon>Eukaryota</taxon>
        <taxon>Metazoa</taxon>
        <taxon>Chordata</taxon>
        <taxon>Craniata</taxon>
        <taxon>Vertebrata</taxon>
        <taxon>Euteleostomi</taxon>
        <taxon>Amphibia</taxon>
        <taxon>Batrachia</taxon>
        <taxon>Anura</taxon>
        <taxon>Pipoidea</taxon>
        <taxon>Pipidae</taxon>
        <taxon>Xenopodinae</taxon>
        <taxon>Xenopus</taxon>
        <taxon>Silurana</taxon>
    </lineage>
</organism>
<dbReference type="Gene3D" id="1.10.510.10">
    <property type="entry name" value="Transferase(Phosphotransferase) domain 1"/>
    <property type="match status" value="1"/>
</dbReference>
<protein>
    <submittedName>
        <fullName evidence="13">Protein kinase C delta type</fullName>
    </submittedName>
</protein>
<keyword evidence="10" id="KW-1133">Transmembrane helix</keyword>
<reference evidence="13" key="1">
    <citation type="submission" date="2025-08" db="UniProtKB">
        <authorList>
            <consortium name="RefSeq"/>
        </authorList>
    </citation>
    <scope>IDENTIFICATION</scope>
    <source>
        <strain evidence="13">Nigerian</strain>
        <tissue evidence="13">Liver and blood</tissue>
    </source>
</reference>
<feature type="binding site" evidence="7">
    <location>
        <position position="108"/>
    </location>
    <ligand>
        <name>ATP</name>
        <dbReference type="ChEBI" id="CHEBI:30616"/>
    </ligand>
</feature>
<feature type="compositionally biased region" description="Basic and acidic residues" evidence="9">
    <location>
        <begin position="1"/>
        <end position="15"/>
    </location>
</feature>
<evidence type="ECO:0000256" key="7">
    <source>
        <dbReference type="PROSITE-ProRule" id="PRU10141"/>
    </source>
</evidence>
<dbReference type="InterPro" id="IPR008271">
    <property type="entry name" value="Ser/Thr_kinase_AS"/>
</dbReference>
<dbReference type="GO" id="GO:0004674">
    <property type="term" value="F:protein serine/threonine kinase activity"/>
    <property type="evidence" value="ECO:0000318"/>
    <property type="project" value="GO_Central"/>
</dbReference>
<dbReference type="SUPFAM" id="SSF56112">
    <property type="entry name" value="Protein kinase-like (PK-like)"/>
    <property type="match status" value="1"/>
</dbReference>
<dbReference type="RefSeq" id="XP_031760495.1">
    <property type="nucleotide sequence ID" value="XM_031904635.1"/>
</dbReference>
<feature type="region of interest" description="Disordered" evidence="9">
    <location>
        <begin position="1"/>
        <end position="61"/>
    </location>
</feature>
<dbReference type="KEGG" id="xtr:101731454"/>
<feature type="compositionally biased region" description="Basic and acidic residues" evidence="9">
    <location>
        <begin position="29"/>
        <end position="46"/>
    </location>
</feature>
<evidence type="ECO:0000256" key="3">
    <source>
        <dbReference type="ARBA" id="ARBA00022679"/>
    </source>
</evidence>
<dbReference type="GeneID" id="101731454"/>
<name>A0A8J1JTY1_XENTR</name>
<keyword evidence="2" id="KW-0597">Phosphoprotein</keyword>
<dbReference type="PROSITE" id="PS00108">
    <property type="entry name" value="PROTEIN_KINASE_ST"/>
    <property type="match status" value="1"/>
</dbReference>
<dbReference type="SMART" id="SM00220">
    <property type="entry name" value="S_TKc"/>
    <property type="match status" value="1"/>
</dbReference>
<evidence type="ECO:0000259" key="11">
    <source>
        <dbReference type="PROSITE" id="PS50011"/>
    </source>
</evidence>
<evidence type="ECO:0000256" key="8">
    <source>
        <dbReference type="RuleBase" id="RU000304"/>
    </source>
</evidence>
<evidence type="ECO:0000256" key="4">
    <source>
        <dbReference type="ARBA" id="ARBA00022741"/>
    </source>
</evidence>
<keyword evidence="3" id="KW-0808">Transferase</keyword>
<proteinExistence type="inferred from homology"/>
<evidence type="ECO:0000256" key="9">
    <source>
        <dbReference type="SAM" id="MobiDB-lite"/>
    </source>
</evidence>
<evidence type="ECO:0000313" key="14">
    <source>
        <dbReference type="Xenbase" id="XB-GENE-29085371"/>
    </source>
</evidence>
<comment type="similarity">
    <text evidence="8">Belongs to the protein kinase superfamily.</text>
</comment>
<evidence type="ECO:0000256" key="6">
    <source>
        <dbReference type="ARBA" id="ARBA00022840"/>
    </source>
</evidence>
<accession>A0A8J1JTY1</accession>
<dbReference type="InterPro" id="IPR011009">
    <property type="entry name" value="Kinase-like_dom_sf"/>
</dbReference>
<evidence type="ECO:0000313" key="13">
    <source>
        <dbReference type="RefSeq" id="XP_031760495.1"/>
    </source>
</evidence>
<sequence length="455" mass="50961">MKRRIDDVSSSEEKSGRKRKKKRRIHKCSSSEEIKMEGRKRPRESENSATSERGSELKRPRVEEELPLPVAISNCTIHAELGSGTYGRVWLVSLQDRIQHMAIKVIKKSNTNTSNIITEARVLKTAAGCPYLCSAYGSFQTQGHVLHAMEYVSGGTLWSVIKNSVRLENDLVRFYAAELVCGLQFLHSNGIIHRDLKPSNVLVTNEGHIKIADFGLAAEGIFGNKKIRGRKGTPAFMAPEMLKKEKYNTGIDWWSLGITICKMASGTLPFKEGKAECRPSILLAEPCFPEWFSAELQDLLQRLLKKDPKERLGLNGNIREHPFFNTIDWAQLESQNVPPPSQPVALSSVDLSKTYKEPPSFLESLKHNISSGDVSLQDMSCLESISQCQAVSGPSDTNGILRPHHQPNTTITSRPHNQLGLVLLPSPRSLNFWCLVITIVIIILAYRRYHRLPSS</sequence>
<feature type="transmembrane region" description="Helical" evidence="10">
    <location>
        <begin position="430"/>
        <end position="446"/>
    </location>
</feature>
<dbReference type="GO" id="GO:0005737">
    <property type="term" value="C:cytoplasm"/>
    <property type="evidence" value="ECO:0000318"/>
    <property type="project" value="GO_Central"/>
</dbReference>
<evidence type="ECO:0000313" key="12">
    <source>
        <dbReference type="Proteomes" id="UP000008143"/>
    </source>
</evidence>
<dbReference type="AGR" id="Xenbase:XB-GENE-29085371"/>
<dbReference type="GO" id="GO:0005524">
    <property type="term" value="F:ATP binding"/>
    <property type="evidence" value="ECO:0007669"/>
    <property type="project" value="UniProtKB-UniRule"/>
</dbReference>
<keyword evidence="1 8" id="KW-0723">Serine/threonine-protein kinase</keyword>
<dbReference type="PANTHER" id="PTHR24351">
    <property type="entry name" value="RIBOSOMAL PROTEIN S6 KINASE"/>
    <property type="match status" value="1"/>
</dbReference>
<keyword evidence="10" id="KW-0812">Transmembrane</keyword>
<keyword evidence="4 7" id="KW-0547">Nucleotide-binding</keyword>
<dbReference type="Proteomes" id="UP000008143">
    <property type="component" value="Chromosome 6"/>
</dbReference>